<accession>A0A015JM49</accession>
<reference evidence="2 3" key="1">
    <citation type="submission" date="2014-02" db="EMBL/GenBank/DDBJ databases">
        <title>Single nucleus genome sequencing reveals high similarity among nuclei of an endomycorrhizal fungus.</title>
        <authorList>
            <person name="Lin K."/>
            <person name="Geurts R."/>
            <person name="Zhang Z."/>
            <person name="Limpens E."/>
            <person name="Saunders D.G."/>
            <person name="Mu D."/>
            <person name="Pang E."/>
            <person name="Cao H."/>
            <person name="Cha H."/>
            <person name="Lin T."/>
            <person name="Zhou Q."/>
            <person name="Shang Y."/>
            <person name="Li Y."/>
            <person name="Ivanov S."/>
            <person name="Sharma T."/>
            <person name="Velzen R.V."/>
            <person name="Ruijter N.D."/>
            <person name="Aanen D.K."/>
            <person name="Win J."/>
            <person name="Kamoun S."/>
            <person name="Bisseling T."/>
            <person name="Huang S."/>
        </authorList>
    </citation>
    <scope>NUCLEOTIDE SEQUENCE [LARGE SCALE GENOMIC DNA]</scope>
    <source>
        <strain evidence="3">DAOM197198w</strain>
    </source>
</reference>
<gene>
    <name evidence="2" type="ORF">RirG_106720</name>
</gene>
<dbReference type="EMBL" id="JEMT01017366">
    <property type="protein sequence ID" value="EXX68270.1"/>
    <property type="molecule type" value="Genomic_DNA"/>
</dbReference>
<keyword evidence="1" id="KW-0732">Signal</keyword>
<dbReference type="AlphaFoldDB" id="A0A015JM49"/>
<feature type="chain" id="PRO_5001475346" evidence="1">
    <location>
        <begin position="18"/>
        <end position="141"/>
    </location>
</feature>
<dbReference type="Proteomes" id="UP000022910">
    <property type="component" value="Unassembled WGS sequence"/>
</dbReference>
<dbReference type="HOGENOM" id="CLU_1826307_0_0_1"/>
<evidence type="ECO:0000313" key="3">
    <source>
        <dbReference type="Proteomes" id="UP000022910"/>
    </source>
</evidence>
<dbReference type="OrthoDB" id="421951at2759"/>
<sequence length="141" mass="16267">MQFKYLLLIFVFTIVSAALGAEACIDFKRDADAEERNADSEAWRSIIEDISKAVTINYGKGIYSITSNNCEHRSGQFDGKFWKPSFWLYKELKSEADEFNYQNSFYKGYKSHIGNCIRRAGEVVITLVLSIRLNKRNLTEE</sequence>
<keyword evidence="3" id="KW-1185">Reference proteome</keyword>
<evidence type="ECO:0000256" key="1">
    <source>
        <dbReference type="SAM" id="SignalP"/>
    </source>
</evidence>
<comment type="caution">
    <text evidence="2">The sequence shown here is derived from an EMBL/GenBank/DDBJ whole genome shotgun (WGS) entry which is preliminary data.</text>
</comment>
<name>A0A015JM49_RHIIW</name>
<feature type="signal peptide" evidence="1">
    <location>
        <begin position="1"/>
        <end position="17"/>
    </location>
</feature>
<protein>
    <submittedName>
        <fullName evidence="2">Uncharacterized protein</fullName>
    </submittedName>
</protein>
<organism evidence="2 3">
    <name type="scientific">Rhizophagus irregularis (strain DAOM 197198w)</name>
    <name type="common">Glomus intraradices</name>
    <dbReference type="NCBI Taxonomy" id="1432141"/>
    <lineage>
        <taxon>Eukaryota</taxon>
        <taxon>Fungi</taxon>
        <taxon>Fungi incertae sedis</taxon>
        <taxon>Mucoromycota</taxon>
        <taxon>Glomeromycotina</taxon>
        <taxon>Glomeromycetes</taxon>
        <taxon>Glomerales</taxon>
        <taxon>Glomeraceae</taxon>
        <taxon>Rhizophagus</taxon>
    </lineage>
</organism>
<evidence type="ECO:0000313" key="2">
    <source>
        <dbReference type="EMBL" id="EXX68270.1"/>
    </source>
</evidence>
<proteinExistence type="predicted"/>